<dbReference type="Pfam" id="PF02073">
    <property type="entry name" value="Peptidase_M29"/>
    <property type="match status" value="1"/>
</dbReference>
<sequence length="405" mass="43061">MSSSAEDRLDRFADLVVRVGVNVQHGQGVVISADIAQLEVARAVVEQAYVAGAGWVEVAWSDGPIRRSELTHATIETLTADRPWALQRAAEWTEQGVATIALVGNPDAGLFAGIDPAKLTTVRKGEMSARQQAAMSGEMRWTVVAAPNAGWAAQVYGEPDVERLWTAVGKAMRLDEADPVTAWRDRAATLASRAKALDALQISELTYSGDGTDLTVGLIPDCRWTGGSVTDPAGITYMPNIPTEEVFTSPDRRRADGVLRVTKPVVIAGQLVEGLRLTLEGGRITDVTADAGADVARAQLDSDEGARSLGEVALVDRDSRIAQADTVFHNTLFDENAGCHVAWGQSFPFAVDGGLELSPDQRYAAGLNSARVHTDVVIGGDGLTVTATTPTGKVPILEDDEWVLP</sequence>
<dbReference type="Proteomes" id="UP000295151">
    <property type="component" value="Unassembled WGS sequence"/>
</dbReference>
<keyword evidence="9" id="KW-0482">Metalloprotease</keyword>
<dbReference type="OrthoDB" id="9803993at2"/>
<accession>A0A4R7T6E8</accession>
<protein>
    <submittedName>
        <fullName evidence="10">Aminopeptidase</fullName>
    </submittedName>
</protein>
<dbReference type="PANTHER" id="PTHR34448">
    <property type="entry name" value="AMINOPEPTIDASE"/>
    <property type="match status" value="1"/>
</dbReference>
<keyword evidence="11" id="KW-1185">Reference proteome</keyword>
<comment type="cofactor">
    <cofactor evidence="1">
        <name>Co(2+)</name>
        <dbReference type="ChEBI" id="CHEBI:48828"/>
    </cofactor>
</comment>
<dbReference type="GO" id="GO:0004177">
    <property type="term" value="F:aminopeptidase activity"/>
    <property type="evidence" value="ECO:0007669"/>
    <property type="project" value="UniProtKB-KW"/>
</dbReference>
<dbReference type="InterPro" id="IPR035097">
    <property type="entry name" value="M29_N-terminal"/>
</dbReference>
<comment type="caution">
    <text evidence="10">The sequence shown here is derived from an EMBL/GenBank/DDBJ whole genome shotgun (WGS) entry which is preliminary data.</text>
</comment>
<dbReference type="InterPro" id="IPR052170">
    <property type="entry name" value="M29_Exopeptidase"/>
</dbReference>
<dbReference type="EMBL" id="SOCE01000001">
    <property type="protein sequence ID" value="TDU87169.1"/>
    <property type="molecule type" value="Genomic_DNA"/>
</dbReference>
<evidence type="ECO:0000256" key="9">
    <source>
        <dbReference type="ARBA" id="ARBA00023049"/>
    </source>
</evidence>
<dbReference type="InterPro" id="IPR000787">
    <property type="entry name" value="Peptidase_M29"/>
</dbReference>
<comment type="cofactor">
    <cofactor evidence="2">
        <name>Mg(2+)</name>
        <dbReference type="ChEBI" id="CHEBI:18420"/>
    </cofactor>
</comment>
<evidence type="ECO:0000256" key="1">
    <source>
        <dbReference type="ARBA" id="ARBA00001941"/>
    </source>
</evidence>
<evidence type="ECO:0000313" key="11">
    <source>
        <dbReference type="Proteomes" id="UP000295151"/>
    </source>
</evidence>
<proteinExistence type="inferred from homology"/>
<dbReference type="RefSeq" id="WP_133976979.1">
    <property type="nucleotide sequence ID" value="NZ_SOCE01000001.1"/>
</dbReference>
<evidence type="ECO:0000256" key="4">
    <source>
        <dbReference type="ARBA" id="ARBA00008236"/>
    </source>
</evidence>
<evidence type="ECO:0000256" key="5">
    <source>
        <dbReference type="ARBA" id="ARBA00022438"/>
    </source>
</evidence>
<dbReference type="PANTHER" id="PTHR34448:SF3">
    <property type="entry name" value="AMINOPEPTIDASE AMPS"/>
    <property type="match status" value="1"/>
</dbReference>
<organism evidence="10 11">
    <name type="scientific">Kribbella voronezhensis</name>
    <dbReference type="NCBI Taxonomy" id="2512212"/>
    <lineage>
        <taxon>Bacteria</taxon>
        <taxon>Bacillati</taxon>
        <taxon>Actinomycetota</taxon>
        <taxon>Actinomycetes</taxon>
        <taxon>Propionibacteriales</taxon>
        <taxon>Kribbellaceae</taxon>
        <taxon>Kribbella</taxon>
    </lineage>
</organism>
<evidence type="ECO:0000256" key="2">
    <source>
        <dbReference type="ARBA" id="ARBA00001946"/>
    </source>
</evidence>
<dbReference type="SUPFAM" id="SSF144052">
    <property type="entry name" value="Thermophilic metalloprotease-like"/>
    <property type="match status" value="1"/>
</dbReference>
<evidence type="ECO:0000313" key="10">
    <source>
        <dbReference type="EMBL" id="TDU87169.1"/>
    </source>
</evidence>
<comment type="cofactor">
    <cofactor evidence="3">
        <name>Zn(2+)</name>
        <dbReference type="ChEBI" id="CHEBI:29105"/>
    </cofactor>
</comment>
<keyword evidence="6" id="KW-0645">Protease</keyword>
<dbReference type="GO" id="GO:0006508">
    <property type="term" value="P:proteolysis"/>
    <property type="evidence" value="ECO:0007669"/>
    <property type="project" value="UniProtKB-KW"/>
</dbReference>
<evidence type="ECO:0000256" key="3">
    <source>
        <dbReference type="ARBA" id="ARBA00001947"/>
    </source>
</evidence>
<dbReference type="AlphaFoldDB" id="A0A4R7T6E8"/>
<reference evidence="10 11" key="1">
    <citation type="submission" date="2019-03" db="EMBL/GenBank/DDBJ databases">
        <title>Genomic Encyclopedia of Type Strains, Phase III (KMG-III): the genomes of soil and plant-associated and newly described type strains.</title>
        <authorList>
            <person name="Whitman W."/>
        </authorList>
    </citation>
    <scope>NUCLEOTIDE SEQUENCE [LARGE SCALE GENOMIC DNA]</scope>
    <source>
        <strain evidence="10 11">VKM Ac-2575</strain>
    </source>
</reference>
<evidence type="ECO:0000256" key="7">
    <source>
        <dbReference type="ARBA" id="ARBA00022723"/>
    </source>
</evidence>
<evidence type="ECO:0000256" key="6">
    <source>
        <dbReference type="ARBA" id="ARBA00022670"/>
    </source>
</evidence>
<comment type="similarity">
    <text evidence="4">Belongs to the peptidase M29 family.</text>
</comment>
<gene>
    <name evidence="10" type="ORF">EV138_0687</name>
</gene>
<keyword evidence="7" id="KW-0479">Metal-binding</keyword>
<evidence type="ECO:0000256" key="8">
    <source>
        <dbReference type="ARBA" id="ARBA00022801"/>
    </source>
</evidence>
<dbReference type="GO" id="GO:0008237">
    <property type="term" value="F:metallopeptidase activity"/>
    <property type="evidence" value="ECO:0007669"/>
    <property type="project" value="UniProtKB-KW"/>
</dbReference>
<name>A0A4R7T6E8_9ACTN</name>
<dbReference type="GO" id="GO:0046872">
    <property type="term" value="F:metal ion binding"/>
    <property type="evidence" value="ECO:0007669"/>
    <property type="project" value="UniProtKB-KW"/>
</dbReference>
<dbReference type="Gene3D" id="3.40.1830.10">
    <property type="entry name" value="Thermophilic metalloprotease (M29)"/>
    <property type="match status" value="1"/>
</dbReference>
<keyword evidence="5 10" id="KW-0031">Aminopeptidase</keyword>
<dbReference type="PRINTS" id="PR00919">
    <property type="entry name" value="THERMOPTASE"/>
</dbReference>
<keyword evidence="8" id="KW-0378">Hydrolase</keyword>